<proteinExistence type="predicted"/>
<dbReference type="EMBL" id="QRZM01000002">
    <property type="protein sequence ID" value="RGV77371.1"/>
    <property type="molecule type" value="Genomic_DNA"/>
</dbReference>
<dbReference type="InterPro" id="IPR002931">
    <property type="entry name" value="Transglutaminase-like"/>
</dbReference>
<dbReference type="SUPFAM" id="SSF54001">
    <property type="entry name" value="Cysteine proteinases"/>
    <property type="match status" value="1"/>
</dbReference>
<dbReference type="Pfam" id="PF01841">
    <property type="entry name" value="Transglut_core"/>
    <property type="match status" value="1"/>
</dbReference>
<evidence type="ECO:0000313" key="3">
    <source>
        <dbReference type="Proteomes" id="UP000284543"/>
    </source>
</evidence>
<dbReference type="Proteomes" id="UP000284543">
    <property type="component" value="Unassembled WGS sequence"/>
</dbReference>
<evidence type="ECO:0000259" key="1">
    <source>
        <dbReference type="SMART" id="SM00460"/>
    </source>
</evidence>
<dbReference type="InterPro" id="IPR038765">
    <property type="entry name" value="Papain-like_cys_pep_sf"/>
</dbReference>
<dbReference type="PANTHER" id="PTHR38339:SF1">
    <property type="entry name" value="TRANSGLUTAMINASE-LIKE DOMAIN-CONTAINING PROTEIN"/>
    <property type="match status" value="1"/>
</dbReference>
<dbReference type="AlphaFoldDB" id="A0A412ZB77"/>
<dbReference type="PANTHER" id="PTHR38339">
    <property type="entry name" value="TRANSGLUTAMINASE DOMAIN PROTEIN"/>
    <property type="match status" value="1"/>
</dbReference>
<dbReference type="Gene3D" id="3.10.620.30">
    <property type="match status" value="1"/>
</dbReference>
<dbReference type="RefSeq" id="WP_118017949.1">
    <property type="nucleotide sequence ID" value="NZ_CAUHGS010000002.1"/>
</dbReference>
<comment type="caution">
    <text evidence="2">The sequence shown here is derived from an EMBL/GenBank/DDBJ whole genome shotgun (WGS) entry which is preliminary data.</text>
</comment>
<protein>
    <submittedName>
        <fullName evidence="2">Transglutaminase domain-containing protein</fullName>
    </submittedName>
</protein>
<evidence type="ECO:0000313" key="2">
    <source>
        <dbReference type="EMBL" id="RGV77371.1"/>
    </source>
</evidence>
<reference evidence="2 3" key="1">
    <citation type="submission" date="2018-08" db="EMBL/GenBank/DDBJ databases">
        <title>A genome reference for cultivated species of the human gut microbiota.</title>
        <authorList>
            <person name="Zou Y."/>
            <person name="Xue W."/>
            <person name="Luo G."/>
        </authorList>
    </citation>
    <scope>NUCLEOTIDE SEQUENCE [LARGE SCALE GENOMIC DNA]</scope>
    <source>
        <strain evidence="2 3">AF14-18</strain>
    </source>
</reference>
<feature type="domain" description="Transglutaminase-like" evidence="1">
    <location>
        <begin position="345"/>
        <end position="406"/>
    </location>
</feature>
<dbReference type="SMART" id="SM00460">
    <property type="entry name" value="TGc"/>
    <property type="match status" value="1"/>
</dbReference>
<organism evidence="2 3">
    <name type="scientific">Enterocloster bolteae</name>
    <dbReference type="NCBI Taxonomy" id="208479"/>
    <lineage>
        <taxon>Bacteria</taxon>
        <taxon>Bacillati</taxon>
        <taxon>Bacillota</taxon>
        <taxon>Clostridia</taxon>
        <taxon>Lachnospirales</taxon>
        <taxon>Lachnospiraceae</taxon>
        <taxon>Enterocloster</taxon>
    </lineage>
</organism>
<sequence length="486" mass="56648">MKGEIQMDNSYFDSLAVVLPEDIEKLKWRGEFDRAVRRIDSRLEKDIPQALRKRLMIEKEILKRMPGQYPYTWAEALGILRDNVRDFKDCELETLWEEDAADWIYVDGEVRFRSSFLKNVLKTRKEYENRAMDLELVRSKAENFALLNRTIASMKERGGAGCRFCIRGTLGILEEAERDGEDIKVYLPLPIEYAQVKNVKIHSVRIGEREAEAQEYTIARPDAFQRTICFHTKHRKGQKYSVEFSFENREAYKDFSHGSLEHSGPERIKERTGANGFAEPMDAWLAQQPPHIRFTPLIRELASDIVGEEKDPLKKARRIYDYITTHVMYSFVRSYFTLTDIVQYAASSMKGDCGVQALLFITLCRAAGIPARWQAGLYTSPLEISCHDWAQFYTASHGWRYADCSFGGAAFREGETERWDFYFGNLDPFRLPAAREFGYEFEPPMDHLRNDPYDNQTGEAEYRDRSLAQEEYSTEYEMISLEDIIY</sequence>
<gene>
    <name evidence="2" type="ORF">DWW02_06745</name>
</gene>
<accession>A0A412ZB77</accession>
<name>A0A412ZB77_9FIRM</name>